<dbReference type="RefSeq" id="XP_050935682.1">
    <property type="nucleotide sequence ID" value="XM_051079725.1"/>
</dbReference>
<dbReference type="InterPro" id="IPR006564">
    <property type="entry name" value="Znf_PMZ"/>
</dbReference>
<dbReference type="InterPro" id="IPR018289">
    <property type="entry name" value="MULE_transposase_dom"/>
</dbReference>
<dbReference type="PROSITE" id="PS50966">
    <property type="entry name" value="ZF_SWIM"/>
    <property type="match status" value="1"/>
</dbReference>
<evidence type="ECO:0000256" key="2">
    <source>
        <dbReference type="ARBA" id="ARBA00022771"/>
    </source>
</evidence>
<keyword evidence="1" id="KW-0479">Metal-binding</keyword>
<dbReference type="Proteomes" id="UP001652600">
    <property type="component" value="Chromosome 12"/>
</dbReference>
<evidence type="ECO:0000256" key="4">
    <source>
        <dbReference type="PROSITE-ProRule" id="PRU00325"/>
    </source>
</evidence>
<evidence type="ECO:0000313" key="7">
    <source>
        <dbReference type="RefSeq" id="XP_050935682.1"/>
    </source>
</evidence>
<evidence type="ECO:0000259" key="5">
    <source>
        <dbReference type="PROSITE" id="PS50966"/>
    </source>
</evidence>
<dbReference type="InterPro" id="IPR007527">
    <property type="entry name" value="Znf_SWIM"/>
</dbReference>
<evidence type="ECO:0000256" key="3">
    <source>
        <dbReference type="ARBA" id="ARBA00022833"/>
    </source>
</evidence>
<keyword evidence="3" id="KW-0862">Zinc</keyword>
<dbReference type="PANTHER" id="PTHR31973:SF187">
    <property type="entry name" value="MUTATOR TRANSPOSASE MUDRA PROTEIN"/>
    <property type="match status" value="1"/>
</dbReference>
<name>A0ABM3KD22_CUCME</name>
<dbReference type="PANTHER" id="PTHR31973">
    <property type="entry name" value="POLYPROTEIN, PUTATIVE-RELATED"/>
    <property type="match status" value="1"/>
</dbReference>
<keyword evidence="6" id="KW-1185">Reference proteome</keyword>
<protein>
    <submittedName>
        <fullName evidence="7">Uncharacterized protein LOC127144157</fullName>
    </submittedName>
</protein>
<accession>A0ABM3KD22</accession>
<proteinExistence type="predicted"/>
<keyword evidence="2 4" id="KW-0863">Zinc-finger</keyword>
<organism evidence="6 7">
    <name type="scientific">Cucumis melo</name>
    <name type="common">Muskmelon</name>
    <dbReference type="NCBI Taxonomy" id="3656"/>
    <lineage>
        <taxon>Eukaryota</taxon>
        <taxon>Viridiplantae</taxon>
        <taxon>Streptophyta</taxon>
        <taxon>Embryophyta</taxon>
        <taxon>Tracheophyta</taxon>
        <taxon>Spermatophyta</taxon>
        <taxon>Magnoliopsida</taxon>
        <taxon>eudicotyledons</taxon>
        <taxon>Gunneridae</taxon>
        <taxon>Pentapetalae</taxon>
        <taxon>rosids</taxon>
        <taxon>fabids</taxon>
        <taxon>Cucurbitales</taxon>
        <taxon>Cucurbitaceae</taxon>
        <taxon>Benincaseae</taxon>
        <taxon>Cucumis</taxon>
    </lineage>
</organism>
<dbReference type="Pfam" id="PF04434">
    <property type="entry name" value="SWIM"/>
    <property type="match status" value="1"/>
</dbReference>
<gene>
    <name evidence="7" type="primary">LOC127144157</name>
</gene>
<sequence>MVEKNGGKEAKEDEEKRSSNSVQHVLKIVENKDVSWFLTLVKDQSTQYPLVAHSVNTILDVSVGSSCSSSIVEVDLGDELVIFRDVDITNSKDGLTFKEKDLFCSKEILLKSFRFIAVKSNFEFKTLRSNSRSIELRCNEDGCLWFVRASRYKRSELWMIRKDVSDHSCSMIVHSSHKQASSEFVSHCMIDYLRYSYSHSTPKDIIHHMRMNYGVSVSYYKAWRAKESVMKLLKGDVDDSYALIPKFFSKLKEINPAGSFTAYEIDPNGHLKYCFMAIASSIEDWRYWRPNIAVDGTFLKCKYGETLLTAATMDGNSKIFPLAFIIVDSENDASWKCLNSKLKIDRDLPVASLLEAIREFLQRWFYERRKAVSCLKSVLSSWAEGLIRKLVDESRSFIVNPVSEVEFQVVDEGKNFLVKLNCNSCSCLFWDLEKIPCVHALIVIRSLNLNPYAFVSHYYYATVLFATYGGLVRPIGNHTDWSVVEVNDNILPPVFRRPAGRPRKRRIPSIGEVSKSSKCSRCKRAGHNIRTCRFEPI</sequence>
<dbReference type="SMART" id="SM00575">
    <property type="entry name" value="ZnF_PMZ"/>
    <property type="match status" value="1"/>
</dbReference>
<feature type="domain" description="SWIM-type" evidence="5">
    <location>
        <begin position="416"/>
        <end position="448"/>
    </location>
</feature>
<dbReference type="Pfam" id="PF10551">
    <property type="entry name" value="MULE"/>
    <property type="match status" value="1"/>
</dbReference>
<evidence type="ECO:0000256" key="1">
    <source>
        <dbReference type="ARBA" id="ARBA00022723"/>
    </source>
</evidence>
<reference evidence="7" key="1">
    <citation type="submission" date="2025-08" db="UniProtKB">
        <authorList>
            <consortium name="RefSeq"/>
        </authorList>
    </citation>
    <scope>IDENTIFICATION</scope>
    <source>
        <tissue evidence="7">Stem</tissue>
    </source>
</reference>
<evidence type="ECO:0000313" key="6">
    <source>
        <dbReference type="Proteomes" id="UP001652600"/>
    </source>
</evidence>
<dbReference type="GeneID" id="127144157"/>